<evidence type="ECO:0008006" key="3">
    <source>
        <dbReference type="Google" id="ProtNLM"/>
    </source>
</evidence>
<dbReference type="EMBL" id="QGNW01001091">
    <property type="protein sequence ID" value="RVW56248.1"/>
    <property type="molecule type" value="Genomic_DNA"/>
</dbReference>
<proteinExistence type="predicted"/>
<dbReference type="Proteomes" id="UP000288805">
    <property type="component" value="Unassembled WGS sequence"/>
</dbReference>
<evidence type="ECO:0000313" key="1">
    <source>
        <dbReference type="EMBL" id="RVW56248.1"/>
    </source>
</evidence>
<comment type="caution">
    <text evidence="1">The sequence shown here is derived from an EMBL/GenBank/DDBJ whole genome shotgun (WGS) entry which is preliminary data.</text>
</comment>
<organism evidence="1 2">
    <name type="scientific">Vitis vinifera</name>
    <name type="common">Grape</name>
    <dbReference type="NCBI Taxonomy" id="29760"/>
    <lineage>
        <taxon>Eukaryota</taxon>
        <taxon>Viridiplantae</taxon>
        <taxon>Streptophyta</taxon>
        <taxon>Embryophyta</taxon>
        <taxon>Tracheophyta</taxon>
        <taxon>Spermatophyta</taxon>
        <taxon>Magnoliopsida</taxon>
        <taxon>eudicotyledons</taxon>
        <taxon>Gunneridae</taxon>
        <taxon>Pentapetalae</taxon>
        <taxon>rosids</taxon>
        <taxon>Vitales</taxon>
        <taxon>Vitaceae</taxon>
        <taxon>Viteae</taxon>
        <taxon>Vitis</taxon>
    </lineage>
</organism>
<accession>A0A438F8A5</accession>
<gene>
    <name evidence="1" type="ORF">CK203_092254</name>
</gene>
<reference evidence="1 2" key="1">
    <citation type="journal article" date="2018" name="PLoS Genet.">
        <title>Population sequencing reveals clonal diversity and ancestral inbreeding in the grapevine cultivar Chardonnay.</title>
        <authorList>
            <person name="Roach M.J."/>
            <person name="Johnson D.L."/>
            <person name="Bohlmann J."/>
            <person name="van Vuuren H.J."/>
            <person name="Jones S.J."/>
            <person name="Pretorius I.S."/>
            <person name="Schmidt S.A."/>
            <person name="Borneman A.R."/>
        </authorList>
    </citation>
    <scope>NUCLEOTIDE SEQUENCE [LARGE SCALE GENOMIC DNA]</scope>
    <source>
        <strain evidence="2">cv. Chardonnay</strain>
        <tissue evidence="1">Leaf</tissue>
    </source>
</reference>
<dbReference type="InterPro" id="IPR052343">
    <property type="entry name" value="Retrotransposon-Effector_Assoc"/>
</dbReference>
<dbReference type="PANTHER" id="PTHR46890">
    <property type="entry name" value="NON-LTR RETROLELEMENT REVERSE TRANSCRIPTASE-LIKE PROTEIN-RELATED"/>
    <property type="match status" value="1"/>
</dbReference>
<name>A0A438F8A5_VITVI</name>
<protein>
    <recommendedName>
        <fullName evidence="3">Reverse transcriptase domain-containing protein</fullName>
    </recommendedName>
</protein>
<evidence type="ECO:0000313" key="2">
    <source>
        <dbReference type="Proteomes" id="UP000288805"/>
    </source>
</evidence>
<dbReference type="AlphaFoldDB" id="A0A438F8A5"/>
<sequence>MNFQIPPIIISHAEAEGLEQPFTEEEIHAALMGMNGDKPQARMGFTVAFWQSCWEFAKEEIVDLFKEFFEEKSFAKSLNSTFLVLIPKKGGLRTWGLQTHQFAWGGLRQGDPLSPYLFVLGMEVLSALLRRAVDGGFISGSKARSHYLPKLDFGWFEAASGLRINLAKSEVSRLGGRRHEVLVWS</sequence>
<dbReference type="PANTHER" id="PTHR46890:SF50">
    <property type="entry name" value="RNA-DIRECTED DNA POLYMERASE, EUKARYOTA, REVERSE TRANSCRIPTASE ZINC-BINDING DOMAIN PROTEIN-RELATED"/>
    <property type="match status" value="1"/>
</dbReference>